<organism evidence="1 2">
    <name type="scientific">Stigmatella aurantiaca (strain DW4/3-1)</name>
    <dbReference type="NCBI Taxonomy" id="378806"/>
    <lineage>
        <taxon>Bacteria</taxon>
        <taxon>Pseudomonadati</taxon>
        <taxon>Myxococcota</taxon>
        <taxon>Myxococcia</taxon>
        <taxon>Myxococcales</taxon>
        <taxon>Cystobacterineae</taxon>
        <taxon>Archangiaceae</taxon>
        <taxon>Stigmatella</taxon>
    </lineage>
</organism>
<protein>
    <submittedName>
        <fullName evidence="1">Uncharacterized protein</fullName>
    </submittedName>
</protein>
<dbReference type="AlphaFoldDB" id="Q093S4"/>
<proteinExistence type="predicted"/>
<evidence type="ECO:0000313" key="1">
    <source>
        <dbReference type="EMBL" id="EAU66968.1"/>
    </source>
</evidence>
<evidence type="ECO:0000313" key="2">
    <source>
        <dbReference type="Proteomes" id="UP000032702"/>
    </source>
</evidence>
<reference evidence="1 2" key="1">
    <citation type="submission" date="2006-04" db="EMBL/GenBank/DDBJ databases">
        <authorList>
            <person name="Nierman W.C."/>
        </authorList>
    </citation>
    <scope>NUCLEOTIDE SEQUENCE [LARGE SCALE GENOMIC DNA]</scope>
    <source>
        <strain evidence="1 2">DW4/3-1</strain>
    </source>
</reference>
<sequence length="517" mass="56378">MRRRRCRKHWMVPTGSCKRCGRCRTSSRPSPSGWPRSAHRHRLRGCRRWTISRWCPTRCPAPTRSGRSRVCSPCDGVDEKVRGPVDGHWTLRLSQRAAPGIEDAQDVVVAYVQVEQGLHLHVPLGQQLLELHRGLVQADVLGDVEHHMVGGPGALVAHQGQQPSFAELMLHLLGIDQQLVTVEQQLRLKECRAAGAAPLQQAGVGDEAGKWVADLLGTPGAQGQLDKVSFEIDDPDASILLHDDQSMPVWHQHGIDDGSAVDGQPLGLALRIREAAGHEQGHAACARHLAEGRGDVARGQVVRPELGAWHPDCAALAVSSPGRQGVDRGVRGKVHLGSWQQHPTRVLNAWSFEILREEFRAEGVFKAVRDRGQQLHHLLPCPLAEVFPVALAEVGGGFVFALHGHMDSLSREALDEFLMTGGIAQLLQLLAHPSEDEVADGLIHRPSALKPRAVGQEVLAQLDGPWEPRLQKGLLLLKMALDELVEQLLSAAPPLVILLPEPLEGIQVIEPAALHQG</sequence>
<dbReference type="EMBL" id="AAMD01000043">
    <property type="protein sequence ID" value="EAU66968.1"/>
    <property type="molecule type" value="Genomic_DNA"/>
</dbReference>
<comment type="caution">
    <text evidence="1">The sequence shown here is derived from an EMBL/GenBank/DDBJ whole genome shotgun (WGS) entry which is preliminary data.</text>
</comment>
<dbReference type="Proteomes" id="UP000032702">
    <property type="component" value="Unassembled WGS sequence"/>
</dbReference>
<gene>
    <name evidence="1" type="ORF">STIAU_4617</name>
</gene>
<name>Q093S4_STIAD</name>
<accession>Q093S4</accession>